<protein>
    <submittedName>
        <fullName evidence="1">SLAP domain-containing protein</fullName>
    </submittedName>
</protein>
<sequence length="269" mass="31001">MEGRKDLDLELSLKQEMEDRISDLQKECILDDLQELPPVKENDVNISTTYIFENDEGYEASIFLRNGLNIQINFDKLPLIIIDENNKVLASKVFDMKDLGDIPPCSARPYKLLFDRNSLLVDKLPESKCKVVFSTNIKAVNSVKTQYENLPESISPNYKRALENCLTNLPIIENGQISMSVYDIKYNGDEKKIYVTIIIRNGAQKKIKVEKIPMTLFDDKNRKVTSAVFDTNNLEINALKAGIYNFVFLCDNIYNIEEYDLKKLYVKFV</sequence>
<organism evidence="1 2">
    <name type="scientific">Clostridium tetanomorphum</name>
    <dbReference type="NCBI Taxonomy" id="1553"/>
    <lineage>
        <taxon>Bacteria</taxon>
        <taxon>Bacillati</taxon>
        <taxon>Bacillota</taxon>
        <taxon>Clostridia</taxon>
        <taxon>Eubacteriales</taxon>
        <taxon>Clostridiaceae</taxon>
        <taxon>Clostridium</taxon>
    </lineage>
</organism>
<proteinExistence type="predicted"/>
<evidence type="ECO:0000313" key="1">
    <source>
        <dbReference type="EMBL" id="MBC2397128.1"/>
    </source>
</evidence>
<keyword evidence="2" id="KW-1185">Reference proteome</keyword>
<evidence type="ECO:0000313" key="2">
    <source>
        <dbReference type="Proteomes" id="UP000563151"/>
    </source>
</evidence>
<dbReference type="Proteomes" id="UP000563151">
    <property type="component" value="Unassembled WGS sequence"/>
</dbReference>
<dbReference type="RefSeq" id="WP_051593256.1">
    <property type="nucleotide sequence ID" value="NZ_JAAZWO010000004.1"/>
</dbReference>
<dbReference type="NCBIfam" id="TIGR04398">
    <property type="entry name" value="SLAP_DUP"/>
    <property type="match status" value="2"/>
</dbReference>
<gene>
    <name evidence="1" type="ORF">HGG79_04940</name>
</gene>
<dbReference type="AlphaFoldDB" id="A0A923EB57"/>
<name>A0A923EB57_CLOTT</name>
<dbReference type="EMBL" id="JAAZWO010000004">
    <property type="protein sequence ID" value="MBC2397128.1"/>
    <property type="molecule type" value="Genomic_DNA"/>
</dbReference>
<accession>A0A923EB57</accession>
<dbReference type="InterPro" id="IPR030910">
    <property type="entry name" value="SLAP_dom"/>
</dbReference>
<reference evidence="1 2" key="1">
    <citation type="submission" date="2020-04" db="EMBL/GenBank/DDBJ databases">
        <title>Genomic insights into acetone-butanol-ethanol (ABE) fermentation by sequencing solventogenic clostridia strains.</title>
        <authorList>
            <person name="Brown S."/>
        </authorList>
    </citation>
    <scope>NUCLEOTIDE SEQUENCE [LARGE SCALE GENOMIC DNA]</scope>
    <source>
        <strain evidence="1 2">DJ011</strain>
    </source>
</reference>
<comment type="caution">
    <text evidence="1">The sequence shown here is derived from an EMBL/GenBank/DDBJ whole genome shotgun (WGS) entry which is preliminary data.</text>
</comment>